<name>C7R0Y2_JONDD</name>
<keyword evidence="6 13" id="KW-0479">Metal-binding</keyword>
<dbReference type="InterPro" id="IPR015803">
    <property type="entry name" value="Cys-tRNA-ligase"/>
</dbReference>
<dbReference type="NCBIfam" id="TIGR00435">
    <property type="entry name" value="cysS"/>
    <property type="match status" value="1"/>
</dbReference>
<evidence type="ECO:0000256" key="5">
    <source>
        <dbReference type="ARBA" id="ARBA00022598"/>
    </source>
</evidence>
<comment type="subunit">
    <text evidence="3 13">Monomer.</text>
</comment>
<feature type="short sequence motif" description="'HIGH' region" evidence="13">
    <location>
        <begin position="31"/>
        <end position="41"/>
    </location>
</feature>
<feature type="short sequence motif" description="'KMSKS' region" evidence="13">
    <location>
        <begin position="269"/>
        <end position="273"/>
    </location>
</feature>
<dbReference type="Gene3D" id="3.40.50.620">
    <property type="entry name" value="HUPs"/>
    <property type="match status" value="1"/>
</dbReference>
<keyword evidence="8 13" id="KW-0862">Zinc</keyword>
<feature type="compositionally biased region" description="Basic and acidic residues" evidence="14">
    <location>
        <begin position="173"/>
        <end position="192"/>
    </location>
</feature>
<dbReference type="OrthoDB" id="9815130at2"/>
<dbReference type="SUPFAM" id="SSF47323">
    <property type="entry name" value="Anticodon-binding domain of a subclass of class I aminoacyl-tRNA synthetases"/>
    <property type="match status" value="1"/>
</dbReference>
<dbReference type="PANTHER" id="PTHR10890:SF30">
    <property type="entry name" value="CYSTEINE--TRNA LIGASE"/>
    <property type="match status" value="1"/>
</dbReference>
<dbReference type="FunFam" id="3.40.50.620:FF:000068">
    <property type="entry name" value="Cysteine--tRNA ligase"/>
    <property type="match status" value="1"/>
</dbReference>
<evidence type="ECO:0000313" key="17">
    <source>
        <dbReference type="Proteomes" id="UP000000628"/>
    </source>
</evidence>
<evidence type="ECO:0000256" key="9">
    <source>
        <dbReference type="ARBA" id="ARBA00022840"/>
    </source>
</evidence>
<dbReference type="HAMAP" id="MF_00041">
    <property type="entry name" value="Cys_tRNA_synth"/>
    <property type="match status" value="1"/>
</dbReference>
<evidence type="ECO:0000256" key="4">
    <source>
        <dbReference type="ARBA" id="ARBA00022490"/>
    </source>
</evidence>
<keyword evidence="9 13" id="KW-0067">ATP-binding</keyword>
<keyword evidence="11 13" id="KW-0030">Aminoacyl-tRNA synthetase</keyword>
<accession>C7R0Y2</accession>
<dbReference type="STRING" id="471856.Jden_2068"/>
<dbReference type="eggNOG" id="COG0215">
    <property type="taxonomic scope" value="Bacteria"/>
</dbReference>
<dbReference type="Pfam" id="PF01406">
    <property type="entry name" value="tRNA-synt_1e"/>
    <property type="match status" value="1"/>
</dbReference>
<feature type="binding site" evidence="13">
    <location>
        <position position="213"/>
    </location>
    <ligand>
        <name>Zn(2+)</name>
        <dbReference type="ChEBI" id="CHEBI:29105"/>
    </ligand>
</feature>
<evidence type="ECO:0000256" key="12">
    <source>
        <dbReference type="ARBA" id="ARBA00047398"/>
    </source>
</evidence>
<comment type="cofactor">
    <cofactor evidence="13">
        <name>Zn(2+)</name>
        <dbReference type="ChEBI" id="CHEBI:29105"/>
    </cofactor>
    <text evidence="13">Binds 1 zinc ion per subunit.</text>
</comment>
<dbReference type="InterPro" id="IPR024909">
    <property type="entry name" value="Cys-tRNA/MSH_ligase"/>
</dbReference>
<comment type="subcellular location">
    <subcellularLocation>
        <location evidence="1 13">Cytoplasm</location>
    </subcellularLocation>
</comment>
<feature type="binding site" evidence="13">
    <location>
        <position position="242"/>
    </location>
    <ligand>
        <name>Zn(2+)</name>
        <dbReference type="ChEBI" id="CHEBI:29105"/>
    </ligand>
</feature>
<gene>
    <name evidence="13" type="primary">cysS</name>
    <name evidence="16" type="ordered locus">Jden_2068</name>
</gene>
<evidence type="ECO:0000256" key="1">
    <source>
        <dbReference type="ARBA" id="ARBA00004496"/>
    </source>
</evidence>
<dbReference type="HOGENOM" id="CLU_013528_0_1_11"/>
<dbReference type="EC" id="6.1.1.16" evidence="13"/>
<evidence type="ECO:0000256" key="6">
    <source>
        <dbReference type="ARBA" id="ARBA00022723"/>
    </source>
</evidence>
<feature type="binding site" evidence="13">
    <location>
        <position position="29"/>
    </location>
    <ligand>
        <name>Zn(2+)</name>
        <dbReference type="ChEBI" id="CHEBI:29105"/>
    </ligand>
</feature>
<evidence type="ECO:0000256" key="3">
    <source>
        <dbReference type="ARBA" id="ARBA00011245"/>
    </source>
</evidence>
<comment type="catalytic activity">
    <reaction evidence="12 13">
        <text>tRNA(Cys) + L-cysteine + ATP = L-cysteinyl-tRNA(Cys) + AMP + diphosphate</text>
        <dbReference type="Rhea" id="RHEA:17773"/>
        <dbReference type="Rhea" id="RHEA-COMP:9661"/>
        <dbReference type="Rhea" id="RHEA-COMP:9679"/>
        <dbReference type="ChEBI" id="CHEBI:30616"/>
        <dbReference type="ChEBI" id="CHEBI:33019"/>
        <dbReference type="ChEBI" id="CHEBI:35235"/>
        <dbReference type="ChEBI" id="CHEBI:78442"/>
        <dbReference type="ChEBI" id="CHEBI:78517"/>
        <dbReference type="ChEBI" id="CHEBI:456215"/>
        <dbReference type="EC" id="6.1.1.16"/>
    </reaction>
</comment>
<dbReference type="InterPro" id="IPR015273">
    <property type="entry name" value="Cys-tRNA-synt_Ia_DALR"/>
</dbReference>
<dbReference type="PANTHER" id="PTHR10890">
    <property type="entry name" value="CYSTEINYL-TRNA SYNTHETASE"/>
    <property type="match status" value="1"/>
</dbReference>
<evidence type="ECO:0000256" key="11">
    <source>
        <dbReference type="ARBA" id="ARBA00023146"/>
    </source>
</evidence>
<evidence type="ECO:0000259" key="15">
    <source>
        <dbReference type="SMART" id="SM00840"/>
    </source>
</evidence>
<comment type="similarity">
    <text evidence="2 13">Belongs to the class-I aminoacyl-tRNA synthetase family.</text>
</comment>
<dbReference type="SMART" id="SM00840">
    <property type="entry name" value="DALR_2"/>
    <property type="match status" value="1"/>
</dbReference>
<protein>
    <recommendedName>
        <fullName evidence="13">Cysteine--tRNA ligase</fullName>
        <ecNumber evidence="13">6.1.1.16</ecNumber>
    </recommendedName>
    <alternativeName>
        <fullName evidence="13">Cysteinyl-tRNA synthetase</fullName>
        <shortName evidence="13">CysRS</shortName>
    </alternativeName>
</protein>
<sequence length="469" mass="51285">MTLRLFNTATRTVDPFEPREAGKVGVYVCGATVQAAPHIGHMRSAVAFDVLVRWLQRAGLDVTYIRNVTDIDDKILAKSADAKMAWWAWASLNEQAFTEAYDALGNLRPTYEPRATGHMLDMIDLMGTLIERGHAYVSSPGNVYFDTQSWPQYGALTNQHIDERVLSTADVSDPNKRDPRDFALWKAPKEGEPSTASWPTPYGTGRPGWHLECSAMARRYLGSEFDIHGGGLDLRFPHHENEQAQSHAAGDGFARVWMHSAWVTQGGAKMSKSLGNGLLVTEVLKQAPAPVLRFALASVHYRSMVEWTQQSLIDAGVAWDRFTGVYRRAVETVGDKVTVPVTTVELPQAFTDALNDDLNVAQGLAVLYDSVKTANTALANNNLPEATHAVLQVRAMLDVLGLDPAQWAAPDTDSRADSALASLVQGQLDRRAQARADKDWATSDAIRDALAAAGIVVEDSPHGARWSLA</sequence>
<keyword evidence="10 13" id="KW-0648">Protein biosynthesis</keyword>
<reference evidence="16 17" key="1">
    <citation type="journal article" date="2009" name="Stand. Genomic Sci.">
        <title>Complete genome sequence of Jonesia denitrificans type strain (Prevot 55134).</title>
        <authorList>
            <person name="Pukall R."/>
            <person name="Gehrich-Schroter G."/>
            <person name="Lapidus A."/>
            <person name="Nolan M."/>
            <person name="Glavina Del Rio T."/>
            <person name="Lucas S."/>
            <person name="Chen F."/>
            <person name="Tice H."/>
            <person name="Pitluck S."/>
            <person name="Cheng J.F."/>
            <person name="Copeland A."/>
            <person name="Saunders E."/>
            <person name="Brettin T."/>
            <person name="Detter J.C."/>
            <person name="Bruce D."/>
            <person name="Goodwin L."/>
            <person name="Pati A."/>
            <person name="Ivanova N."/>
            <person name="Mavromatis K."/>
            <person name="Ovchinnikova G."/>
            <person name="Chen A."/>
            <person name="Palaniappan K."/>
            <person name="Land M."/>
            <person name="Hauser L."/>
            <person name="Chang Y.J."/>
            <person name="Jeffries C.D."/>
            <person name="Chain P."/>
            <person name="Goker M."/>
            <person name="Bristow J."/>
            <person name="Eisen J.A."/>
            <person name="Markowitz V."/>
            <person name="Hugenholtz P."/>
            <person name="Kyrpides N.C."/>
            <person name="Klenk H.P."/>
            <person name="Han C."/>
        </authorList>
    </citation>
    <scope>NUCLEOTIDE SEQUENCE [LARGE SCALE GENOMIC DNA]</scope>
    <source>
        <strain evidence="17">ATCC 14870 / DSM 20603 / BCRC 15368 / CIP 55.134 / JCM 11481 / NBRC 15587 / NCTC 10816 / Prevot 55134</strain>
    </source>
</reference>
<dbReference type="GO" id="GO:0005524">
    <property type="term" value="F:ATP binding"/>
    <property type="evidence" value="ECO:0007669"/>
    <property type="project" value="UniProtKB-UniRule"/>
</dbReference>
<evidence type="ECO:0000256" key="10">
    <source>
        <dbReference type="ARBA" id="ARBA00022917"/>
    </source>
</evidence>
<feature type="binding site" evidence="13">
    <location>
        <position position="272"/>
    </location>
    <ligand>
        <name>ATP</name>
        <dbReference type="ChEBI" id="CHEBI:30616"/>
    </ligand>
</feature>
<feature type="region of interest" description="Disordered" evidence="14">
    <location>
        <begin position="168"/>
        <end position="201"/>
    </location>
</feature>
<evidence type="ECO:0000256" key="13">
    <source>
        <dbReference type="HAMAP-Rule" id="MF_00041"/>
    </source>
</evidence>
<dbReference type="Pfam" id="PF23493">
    <property type="entry name" value="CysS_C"/>
    <property type="match status" value="1"/>
</dbReference>
<dbReference type="AlphaFoldDB" id="C7R0Y2"/>
<dbReference type="GO" id="GO:0005829">
    <property type="term" value="C:cytosol"/>
    <property type="evidence" value="ECO:0007669"/>
    <property type="project" value="TreeGrafter"/>
</dbReference>
<dbReference type="InterPro" id="IPR009080">
    <property type="entry name" value="tRNAsynth_Ia_anticodon-bd"/>
</dbReference>
<evidence type="ECO:0000313" key="16">
    <source>
        <dbReference type="EMBL" id="ACV09706.1"/>
    </source>
</evidence>
<feature type="binding site" evidence="13">
    <location>
        <position position="238"/>
    </location>
    <ligand>
        <name>Zn(2+)</name>
        <dbReference type="ChEBI" id="CHEBI:29105"/>
    </ligand>
</feature>
<dbReference type="GO" id="GO:0004817">
    <property type="term" value="F:cysteine-tRNA ligase activity"/>
    <property type="evidence" value="ECO:0007669"/>
    <property type="project" value="UniProtKB-UniRule"/>
</dbReference>
<dbReference type="Proteomes" id="UP000000628">
    <property type="component" value="Chromosome"/>
</dbReference>
<dbReference type="Pfam" id="PF09190">
    <property type="entry name" value="DALR_2"/>
    <property type="match status" value="1"/>
</dbReference>
<dbReference type="InterPro" id="IPR014729">
    <property type="entry name" value="Rossmann-like_a/b/a_fold"/>
</dbReference>
<dbReference type="GO" id="GO:0006423">
    <property type="term" value="P:cysteinyl-tRNA aminoacylation"/>
    <property type="evidence" value="ECO:0007669"/>
    <property type="project" value="UniProtKB-UniRule"/>
</dbReference>
<dbReference type="KEGG" id="jde:Jden_2068"/>
<feature type="domain" description="Cysteinyl-tRNA synthetase class Ia DALR" evidence="15">
    <location>
        <begin position="349"/>
        <end position="408"/>
    </location>
</feature>
<dbReference type="EMBL" id="CP001706">
    <property type="protein sequence ID" value="ACV09706.1"/>
    <property type="molecule type" value="Genomic_DNA"/>
</dbReference>
<dbReference type="InterPro" id="IPR032678">
    <property type="entry name" value="tRNA-synt_1_cat_dom"/>
</dbReference>
<dbReference type="SUPFAM" id="SSF52374">
    <property type="entry name" value="Nucleotidylyl transferase"/>
    <property type="match status" value="1"/>
</dbReference>
<dbReference type="PRINTS" id="PR00983">
    <property type="entry name" value="TRNASYNTHCYS"/>
</dbReference>
<keyword evidence="4 13" id="KW-0963">Cytoplasm</keyword>
<keyword evidence="7 13" id="KW-0547">Nucleotide-binding</keyword>
<evidence type="ECO:0000256" key="14">
    <source>
        <dbReference type="SAM" id="MobiDB-lite"/>
    </source>
</evidence>
<keyword evidence="17" id="KW-1185">Reference proteome</keyword>
<evidence type="ECO:0000256" key="7">
    <source>
        <dbReference type="ARBA" id="ARBA00022741"/>
    </source>
</evidence>
<proteinExistence type="inferred from homology"/>
<dbReference type="CDD" id="cd00672">
    <property type="entry name" value="CysRS_core"/>
    <property type="match status" value="1"/>
</dbReference>
<evidence type="ECO:0000256" key="8">
    <source>
        <dbReference type="ARBA" id="ARBA00022833"/>
    </source>
</evidence>
<evidence type="ECO:0000256" key="2">
    <source>
        <dbReference type="ARBA" id="ARBA00005594"/>
    </source>
</evidence>
<dbReference type="InterPro" id="IPR056411">
    <property type="entry name" value="CysS_C"/>
</dbReference>
<dbReference type="RefSeq" id="WP_015772334.1">
    <property type="nucleotide sequence ID" value="NC_013174.1"/>
</dbReference>
<dbReference type="GO" id="GO:0008270">
    <property type="term" value="F:zinc ion binding"/>
    <property type="evidence" value="ECO:0007669"/>
    <property type="project" value="UniProtKB-UniRule"/>
</dbReference>
<organism evidence="16 17">
    <name type="scientific">Jonesia denitrificans (strain ATCC 14870 / DSM 20603 / BCRC 15368 / CIP 55.134 / JCM 11481 / NBRC 15587 / NCTC 10816 / Prevot 55134)</name>
    <name type="common">Listeria denitrificans</name>
    <dbReference type="NCBI Taxonomy" id="471856"/>
    <lineage>
        <taxon>Bacteria</taxon>
        <taxon>Bacillati</taxon>
        <taxon>Actinomycetota</taxon>
        <taxon>Actinomycetes</taxon>
        <taxon>Micrococcales</taxon>
        <taxon>Jonesiaceae</taxon>
        <taxon>Jonesia</taxon>
    </lineage>
</organism>
<keyword evidence="5 13" id="KW-0436">Ligase</keyword>
<dbReference type="Gene3D" id="1.20.120.1910">
    <property type="entry name" value="Cysteine-tRNA ligase, C-terminal anti-codon recognition domain"/>
    <property type="match status" value="1"/>
</dbReference>